<evidence type="ECO:0000313" key="2">
    <source>
        <dbReference type="Proteomes" id="UP000266861"/>
    </source>
</evidence>
<dbReference type="AlphaFoldDB" id="A0A397G6C6"/>
<evidence type="ECO:0008006" key="3">
    <source>
        <dbReference type="Google" id="ProtNLM"/>
    </source>
</evidence>
<dbReference type="Gene3D" id="3.40.50.300">
    <property type="entry name" value="P-loop containing nucleotide triphosphate hydrolases"/>
    <property type="match status" value="1"/>
</dbReference>
<dbReference type="Proteomes" id="UP000266861">
    <property type="component" value="Unassembled WGS sequence"/>
</dbReference>
<protein>
    <recommendedName>
        <fullName evidence="3">G domain-containing protein</fullName>
    </recommendedName>
</protein>
<comment type="caution">
    <text evidence="1">The sequence shown here is derived from an EMBL/GenBank/DDBJ whole genome shotgun (WGS) entry which is preliminary data.</text>
</comment>
<name>A0A397G6C6_9GLOM</name>
<evidence type="ECO:0000313" key="1">
    <source>
        <dbReference type="EMBL" id="RHZ46157.1"/>
    </source>
</evidence>
<dbReference type="EMBL" id="PQFF01000523">
    <property type="protein sequence ID" value="RHZ46157.1"/>
    <property type="molecule type" value="Genomic_DNA"/>
</dbReference>
<dbReference type="OrthoDB" id="8954335at2759"/>
<accession>A0A397G6C6</accession>
<dbReference type="SUPFAM" id="SSF52540">
    <property type="entry name" value="P-loop containing nucleoside triphosphate hydrolases"/>
    <property type="match status" value="1"/>
</dbReference>
<dbReference type="Gene3D" id="3.40.960.10">
    <property type="entry name" value="VSR Endonuclease"/>
    <property type="match status" value="1"/>
</dbReference>
<dbReference type="InterPro" id="IPR027417">
    <property type="entry name" value="P-loop_NTPase"/>
</dbReference>
<sequence length="942" mass="107520">MPFQIKYSIYDACKIAESRGGQCLSDNYINCNTPLRWKCIKGHEWSANFHRIKNGKTWCSACSDTRFDISVAKELARSKNGECLSEEYINNRSPLLWRCDKGHEWIANLMKIKNHGSWCPGCRRVKPLNLEIAKQIAHDRNGECLSTEYKNSNVLMQWQCIMGYKWNATLSSIKAGRWCGQCLSDNYINCNTPLRWKCIKGHEWSANFHRIKNGKTWCSACSDTRFDISVAKELARSKNGECLSEEYINNRSPLLWRCDKGHEWIANLMKIKNHGSWCPGCRRVKPLNLEIAKQIAHDRNGECLSTEYKNSNVLMQWQCIMGYKWNATLSSIKAGRWCPHCAGAIPHTLEIAKQIAHSRNGKCLSIRYKNLETDLLWSCAKGHEWYAPLNRIKNQGAWCPYCSKYKRENLCREIVSKYLGPPSKIQHPSGLHLDIYYPECGFAIEVQGEQHNHYIGFFHRGDPNNFIKQQARDQLKKELCEENWIVLRYVWYYEDLYIVIPEHLRELGLIELCGSLQTPRPLIDIYSKMSGAGLSQQCILAIGNTGLGKSFTATIFGAKDAIVGDSSESETREITIHSISGGFYIDTPGFDDSDDSNDDEETVRSIFYAMYGAEIHRITTILWFVAPDVRAKDSYKRQANFIELVAKDYNGIVWDNTIIVTKGDRIENGPRDAGRAVAQKKGTSRNDLLSNTGDFKILLFESLLNKKNDVYVTGNFTSDQLNGFGVYKGSEKERILTKYESLMEEHLEHPIDLTFRRVKCSKCREETDPRLAGPKCHMETELIHPSTKLEHRGKVIYVHESSTIYMHKGTYVSATTRKVTDHSVPAWVARIITLGIPDITKSEFVCGYWNCCSKENANSSGCKPVYSCCKKDIGFSGCQGIYDECRHRYGDMACRKICNNCGNESDTIGCTKRCKYCRRDNPSSIKGCSDVGHNNVEHDFPE</sequence>
<reference evidence="1 2" key="1">
    <citation type="submission" date="2018-08" db="EMBL/GenBank/DDBJ databases">
        <title>Genome and evolution of the arbuscular mycorrhizal fungus Diversispora epigaea (formerly Glomus versiforme) and its bacterial endosymbionts.</title>
        <authorList>
            <person name="Sun X."/>
            <person name="Fei Z."/>
            <person name="Harrison M."/>
        </authorList>
    </citation>
    <scope>NUCLEOTIDE SEQUENCE [LARGE SCALE GENOMIC DNA]</scope>
    <source>
        <strain evidence="1 2">IT104</strain>
    </source>
</reference>
<keyword evidence="2" id="KW-1185">Reference proteome</keyword>
<organism evidence="1 2">
    <name type="scientific">Diversispora epigaea</name>
    <dbReference type="NCBI Taxonomy" id="1348612"/>
    <lineage>
        <taxon>Eukaryota</taxon>
        <taxon>Fungi</taxon>
        <taxon>Fungi incertae sedis</taxon>
        <taxon>Mucoromycota</taxon>
        <taxon>Glomeromycotina</taxon>
        <taxon>Glomeromycetes</taxon>
        <taxon>Diversisporales</taxon>
        <taxon>Diversisporaceae</taxon>
        <taxon>Diversispora</taxon>
    </lineage>
</organism>
<proteinExistence type="predicted"/>
<gene>
    <name evidence="1" type="ORF">Glove_632g3</name>
</gene>